<evidence type="ECO:0000313" key="2">
    <source>
        <dbReference type="WBParaSite" id="ES5_v2.g26299.t1"/>
    </source>
</evidence>
<dbReference type="WBParaSite" id="ES5_v2.g26299.t1">
    <property type="protein sequence ID" value="ES5_v2.g26299.t1"/>
    <property type="gene ID" value="ES5_v2.g26299"/>
</dbReference>
<name>A0AC34G971_9BILA</name>
<protein>
    <submittedName>
        <fullName evidence="2">NAD-dependent epimerase/dehydratase domain-containing protein</fullName>
    </submittedName>
</protein>
<reference evidence="2" key="1">
    <citation type="submission" date="2022-11" db="UniProtKB">
        <authorList>
            <consortium name="WormBaseParasite"/>
        </authorList>
    </citation>
    <scope>IDENTIFICATION</scope>
</reference>
<proteinExistence type="predicted"/>
<sequence>MANLIVGDGSIFTAAISNALGVSVLLQPNHETNLNWFNSDTKIFYGDSSNEKLVSSILENQKVESIIYIPSKENSENIIEYARNQLHGITHFLDGWRKSKSPETKTLIFLSSLEVYGVGKEEENDISHLTRLKPVTSFGAALAGIEAILHSYAVSYRLNIKILRLKSDSSKIHFGKVLQAIDLLSQHREGPAEIFHLPTDSAEDFSNDYVSKLINLPGWKDSVEDKDLIKAISAKKEFKPAARFLIFGAKGWIGGQFVRELEKQKIEVIAASTRPGQDADKIIGEEITQVSPSHVISMLGRTHGPGKINIILLL</sequence>
<organism evidence="1 2">
    <name type="scientific">Panagrolaimus sp. ES5</name>
    <dbReference type="NCBI Taxonomy" id="591445"/>
    <lineage>
        <taxon>Eukaryota</taxon>
        <taxon>Metazoa</taxon>
        <taxon>Ecdysozoa</taxon>
        <taxon>Nematoda</taxon>
        <taxon>Chromadorea</taxon>
        <taxon>Rhabditida</taxon>
        <taxon>Tylenchina</taxon>
        <taxon>Panagrolaimomorpha</taxon>
        <taxon>Panagrolaimoidea</taxon>
        <taxon>Panagrolaimidae</taxon>
        <taxon>Panagrolaimus</taxon>
    </lineage>
</organism>
<dbReference type="Proteomes" id="UP000887579">
    <property type="component" value="Unplaced"/>
</dbReference>
<evidence type="ECO:0000313" key="1">
    <source>
        <dbReference type="Proteomes" id="UP000887579"/>
    </source>
</evidence>
<accession>A0AC34G971</accession>